<evidence type="ECO:0000313" key="2">
    <source>
        <dbReference type="EMBL" id="KAE8374783.1"/>
    </source>
</evidence>
<keyword evidence="1" id="KW-0472">Membrane</keyword>
<name>A0A5N7AYJ2_9EURO</name>
<dbReference type="AlphaFoldDB" id="A0A5N7AYJ2"/>
<dbReference type="EMBL" id="ML736275">
    <property type="protein sequence ID" value="KAE8374783.1"/>
    <property type="molecule type" value="Genomic_DNA"/>
</dbReference>
<evidence type="ECO:0000256" key="1">
    <source>
        <dbReference type="SAM" id="Phobius"/>
    </source>
</evidence>
<keyword evidence="3" id="KW-1185">Reference proteome</keyword>
<sequence>MDVFQRRLSRNQSWCGILHLPVSRLFLSMDHFRLFSLAVVVSSFSVFLYISGGSLLYFHDMFHFRGLVCDLLVVCGQGICHCEKKEVIFFYYYFPPLFYFPS</sequence>
<evidence type="ECO:0008006" key="4">
    <source>
        <dbReference type="Google" id="ProtNLM"/>
    </source>
</evidence>
<proteinExistence type="predicted"/>
<dbReference type="Proteomes" id="UP000326198">
    <property type="component" value="Unassembled WGS sequence"/>
</dbReference>
<feature type="transmembrane region" description="Helical" evidence="1">
    <location>
        <begin position="34"/>
        <end position="58"/>
    </location>
</feature>
<evidence type="ECO:0000313" key="3">
    <source>
        <dbReference type="Proteomes" id="UP000326198"/>
    </source>
</evidence>
<dbReference type="OrthoDB" id="10569655at2759"/>
<keyword evidence="1" id="KW-0812">Transmembrane</keyword>
<gene>
    <name evidence="2" type="ORF">BDV26DRAFT_32269</name>
</gene>
<keyword evidence="1" id="KW-1133">Transmembrane helix</keyword>
<accession>A0A5N7AYJ2</accession>
<reference evidence="2 3" key="1">
    <citation type="submission" date="2019-04" db="EMBL/GenBank/DDBJ databases">
        <title>Friends and foes A comparative genomics studyof 23 Aspergillus species from section Flavi.</title>
        <authorList>
            <consortium name="DOE Joint Genome Institute"/>
            <person name="Kjaerbolling I."/>
            <person name="Vesth T."/>
            <person name="Frisvad J.C."/>
            <person name="Nybo J.L."/>
            <person name="Theobald S."/>
            <person name="Kildgaard S."/>
            <person name="Isbrandt T."/>
            <person name="Kuo A."/>
            <person name="Sato A."/>
            <person name="Lyhne E.K."/>
            <person name="Kogle M.E."/>
            <person name="Wiebenga A."/>
            <person name="Kun R.S."/>
            <person name="Lubbers R.J."/>
            <person name="Makela M.R."/>
            <person name="Barry K."/>
            <person name="Chovatia M."/>
            <person name="Clum A."/>
            <person name="Daum C."/>
            <person name="Haridas S."/>
            <person name="He G."/>
            <person name="LaButti K."/>
            <person name="Lipzen A."/>
            <person name="Mondo S."/>
            <person name="Riley R."/>
            <person name="Salamov A."/>
            <person name="Simmons B.A."/>
            <person name="Magnuson J.K."/>
            <person name="Henrissat B."/>
            <person name="Mortensen U.H."/>
            <person name="Larsen T.O."/>
            <person name="Devries R.P."/>
            <person name="Grigoriev I.V."/>
            <person name="Machida M."/>
            <person name="Baker S.E."/>
            <person name="Andersen M.R."/>
        </authorList>
    </citation>
    <scope>NUCLEOTIDE SEQUENCE [LARGE SCALE GENOMIC DNA]</scope>
    <source>
        <strain evidence="2 3">IBT 29228</strain>
    </source>
</reference>
<protein>
    <recommendedName>
        <fullName evidence="4">Transmembrane protein</fullName>
    </recommendedName>
</protein>
<organism evidence="2 3">
    <name type="scientific">Aspergillus bertholletiae</name>
    <dbReference type="NCBI Taxonomy" id="1226010"/>
    <lineage>
        <taxon>Eukaryota</taxon>
        <taxon>Fungi</taxon>
        <taxon>Dikarya</taxon>
        <taxon>Ascomycota</taxon>
        <taxon>Pezizomycotina</taxon>
        <taxon>Eurotiomycetes</taxon>
        <taxon>Eurotiomycetidae</taxon>
        <taxon>Eurotiales</taxon>
        <taxon>Aspergillaceae</taxon>
        <taxon>Aspergillus</taxon>
        <taxon>Aspergillus subgen. Circumdati</taxon>
    </lineage>
</organism>